<dbReference type="EMBL" id="JADCNL010000014">
    <property type="protein sequence ID" value="KAG0452457.1"/>
    <property type="molecule type" value="Genomic_DNA"/>
</dbReference>
<evidence type="ECO:0000313" key="3">
    <source>
        <dbReference type="Proteomes" id="UP000636800"/>
    </source>
</evidence>
<proteinExistence type="predicted"/>
<name>A0A835PLM7_VANPL</name>
<dbReference type="AlphaFoldDB" id="A0A835PLM7"/>
<evidence type="ECO:0000313" key="1">
    <source>
        <dbReference type="EMBL" id="KAG0452457.1"/>
    </source>
</evidence>
<sequence length="108" mass="12454">MNNQRLLLLPKCRQHALLAPDLSLFRRLLLPCEIPSLNLSLIASHRRIACHWSRQEKEAADGVKRARFEDFRLRRLSDVTVLSMTMCVGGVSGKREKEKARWMSAKLI</sequence>
<reference evidence="3 4" key="1">
    <citation type="journal article" date="2020" name="Nat. Food">
        <title>A phased Vanilla planifolia genome enables genetic improvement of flavour and production.</title>
        <authorList>
            <person name="Hasing T."/>
            <person name="Tang H."/>
            <person name="Brym M."/>
            <person name="Khazi F."/>
            <person name="Huang T."/>
            <person name="Chambers A.H."/>
        </authorList>
    </citation>
    <scope>NUCLEOTIDE SEQUENCE [LARGE SCALE GENOMIC DNA]</scope>
    <source>
        <tissue evidence="1">Leaf</tissue>
    </source>
</reference>
<gene>
    <name evidence="2" type="ORF">HPP92_024858</name>
    <name evidence="1" type="ORF">HPP92_025121</name>
</gene>
<keyword evidence="3" id="KW-1185">Reference proteome</keyword>
<comment type="caution">
    <text evidence="1">The sequence shown here is derived from an EMBL/GenBank/DDBJ whole genome shotgun (WGS) entry which is preliminary data.</text>
</comment>
<dbReference type="EMBL" id="JADCNM010000014">
    <property type="protein sequence ID" value="KAG0453554.1"/>
    <property type="molecule type" value="Genomic_DNA"/>
</dbReference>
<accession>A0A835PLM7</accession>
<organism evidence="1 3">
    <name type="scientific">Vanilla planifolia</name>
    <name type="common">Vanilla</name>
    <dbReference type="NCBI Taxonomy" id="51239"/>
    <lineage>
        <taxon>Eukaryota</taxon>
        <taxon>Viridiplantae</taxon>
        <taxon>Streptophyta</taxon>
        <taxon>Embryophyta</taxon>
        <taxon>Tracheophyta</taxon>
        <taxon>Spermatophyta</taxon>
        <taxon>Magnoliopsida</taxon>
        <taxon>Liliopsida</taxon>
        <taxon>Asparagales</taxon>
        <taxon>Orchidaceae</taxon>
        <taxon>Vanilloideae</taxon>
        <taxon>Vanilleae</taxon>
        <taxon>Vanilla</taxon>
    </lineage>
</organism>
<evidence type="ECO:0000313" key="2">
    <source>
        <dbReference type="EMBL" id="KAG0453554.1"/>
    </source>
</evidence>
<protein>
    <submittedName>
        <fullName evidence="1">Uncharacterized protein</fullName>
    </submittedName>
</protein>
<dbReference type="Proteomes" id="UP000639772">
    <property type="component" value="Unassembled WGS sequence"/>
</dbReference>
<dbReference type="Proteomes" id="UP000636800">
    <property type="component" value="Unassembled WGS sequence"/>
</dbReference>
<evidence type="ECO:0000313" key="4">
    <source>
        <dbReference type="Proteomes" id="UP000639772"/>
    </source>
</evidence>